<feature type="region of interest" description="Disordered" evidence="1">
    <location>
        <begin position="122"/>
        <end position="172"/>
    </location>
</feature>
<evidence type="ECO:0000313" key="3">
    <source>
        <dbReference type="Proteomes" id="UP000268285"/>
    </source>
</evidence>
<reference evidence="2 3" key="1">
    <citation type="submission" date="2018-09" db="EMBL/GenBank/DDBJ databases">
        <authorList>
            <person name="Tagini F."/>
        </authorList>
    </citation>
    <scope>NUCLEOTIDE SEQUENCE [LARGE SCALE GENOMIC DNA]</scope>
    <source>
        <strain evidence="2 3">MK142</strain>
    </source>
</reference>
<evidence type="ECO:0008006" key="4">
    <source>
        <dbReference type="Google" id="ProtNLM"/>
    </source>
</evidence>
<feature type="compositionally biased region" description="Basic residues" evidence="1">
    <location>
        <begin position="152"/>
        <end position="162"/>
    </location>
</feature>
<dbReference type="OrthoDB" id="4721978at2"/>
<feature type="compositionally biased region" description="Low complexity" evidence="1">
    <location>
        <begin position="163"/>
        <end position="172"/>
    </location>
</feature>
<dbReference type="RefSeq" id="WP_136622940.1">
    <property type="nucleotide sequence ID" value="NZ_JAIENV010000156.1"/>
</dbReference>
<protein>
    <recommendedName>
        <fullName evidence="4">PPE family protein</fullName>
    </recommendedName>
</protein>
<organism evidence="2 3">
    <name type="scientific">Mycobacterium pseudokansasii</name>
    <dbReference type="NCBI Taxonomy" id="2341080"/>
    <lineage>
        <taxon>Bacteria</taxon>
        <taxon>Bacillati</taxon>
        <taxon>Actinomycetota</taxon>
        <taxon>Actinomycetes</taxon>
        <taxon>Mycobacteriales</taxon>
        <taxon>Mycobacteriaceae</taxon>
        <taxon>Mycobacterium</taxon>
    </lineage>
</organism>
<evidence type="ECO:0000313" key="2">
    <source>
        <dbReference type="EMBL" id="VBA50633.1"/>
    </source>
</evidence>
<keyword evidence="3" id="KW-1185">Reference proteome</keyword>
<dbReference type="Proteomes" id="UP000268285">
    <property type="component" value="Unassembled WGS sequence"/>
</dbReference>
<name>A0A498QRE9_9MYCO</name>
<dbReference type="Gene3D" id="1.20.1260.20">
    <property type="entry name" value="PPE superfamily"/>
    <property type="match status" value="1"/>
</dbReference>
<sequence length="172" mass="16901">MAQQINPLVWGALTPQIVALNLAYYGQMWPRNAAAGAAYGAALREAAAAIMVPFPPAVAGGSPAAAVVGLADTGAINATGATLQASEQAAHTVLTPATAAPQAGVAALTGVVPLAGPVSASASPNAASAAATPAGASTLSRAPQPPGDVRPGRTRRRNRRPSHPGTRFCAAQ</sequence>
<feature type="compositionally biased region" description="Low complexity" evidence="1">
    <location>
        <begin position="122"/>
        <end position="138"/>
    </location>
</feature>
<accession>A0A498QRE9</accession>
<dbReference type="InterPro" id="IPR038332">
    <property type="entry name" value="PPE_sf"/>
</dbReference>
<dbReference type="EMBL" id="UPHU01000001">
    <property type="protein sequence ID" value="VBA50633.1"/>
    <property type="molecule type" value="Genomic_DNA"/>
</dbReference>
<evidence type="ECO:0000256" key="1">
    <source>
        <dbReference type="SAM" id="MobiDB-lite"/>
    </source>
</evidence>
<gene>
    <name evidence="2" type="ORF">LAUMK142_02725</name>
</gene>
<proteinExistence type="predicted"/>
<dbReference type="AlphaFoldDB" id="A0A498QRE9"/>